<evidence type="ECO:0008006" key="5">
    <source>
        <dbReference type="Google" id="ProtNLM"/>
    </source>
</evidence>
<dbReference type="OrthoDB" id="9816182at2"/>
<dbReference type="AlphaFoldDB" id="A0A517RCT3"/>
<dbReference type="KEGG" id="gaz:Pan241w_17530"/>
<dbReference type="InterPro" id="IPR021215">
    <property type="entry name" value="DUF2752"/>
</dbReference>
<feature type="transmembrane region" description="Helical" evidence="2">
    <location>
        <begin position="135"/>
        <end position="154"/>
    </location>
</feature>
<feature type="region of interest" description="Disordered" evidence="1">
    <location>
        <begin position="1"/>
        <end position="35"/>
    </location>
</feature>
<dbReference type="Pfam" id="PF10825">
    <property type="entry name" value="DUF2752"/>
    <property type="match status" value="1"/>
</dbReference>
<proteinExistence type="predicted"/>
<dbReference type="Proteomes" id="UP000317171">
    <property type="component" value="Chromosome"/>
</dbReference>
<reference evidence="3 4" key="1">
    <citation type="submission" date="2019-02" db="EMBL/GenBank/DDBJ databases">
        <title>Deep-cultivation of Planctomycetes and their phenomic and genomic characterization uncovers novel biology.</title>
        <authorList>
            <person name="Wiegand S."/>
            <person name="Jogler M."/>
            <person name="Boedeker C."/>
            <person name="Pinto D."/>
            <person name="Vollmers J."/>
            <person name="Rivas-Marin E."/>
            <person name="Kohn T."/>
            <person name="Peeters S.H."/>
            <person name="Heuer A."/>
            <person name="Rast P."/>
            <person name="Oberbeckmann S."/>
            <person name="Bunk B."/>
            <person name="Jeske O."/>
            <person name="Meyerdierks A."/>
            <person name="Storesund J.E."/>
            <person name="Kallscheuer N."/>
            <person name="Luecker S."/>
            <person name="Lage O.M."/>
            <person name="Pohl T."/>
            <person name="Merkel B.J."/>
            <person name="Hornburger P."/>
            <person name="Mueller R.-W."/>
            <person name="Bruemmer F."/>
            <person name="Labrenz M."/>
            <person name="Spormann A.M."/>
            <person name="Op den Camp H."/>
            <person name="Overmann J."/>
            <person name="Amann R."/>
            <person name="Jetten M.S.M."/>
            <person name="Mascher T."/>
            <person name="Medema M.H."/>
            <person name="Devos D.P."/>
            <person name="Kaster A.-K."/>
            <person name="Ovreas L."/>
            <person name="Rohde M."/>
            <person name="Galperin M.Y."/>
            <person name="Jogler C."/>
        </authorList>
    </citation>
    <scope>NUCLEOTIDE SEQUENCE [LARGE SCALE GENOMIC DNA]</scope>
    <source>
        <strain evidence="3 4">Pan241w</strain>
    </source>
</reference>
<keyword evidence="2" id="KW-0472">Membrane</keyword>
<protein>
    <recommendedName>
        <fullName evidence="5">DUF2752 domain-containing protein</fullName>
    </recommendedName>
</protein>
<evidence type="ECO:0000256" key="2">
    <source>
        <dbReference type="SAM" id="Phobius"/>
    </source>
</evidence>
<keyword evidence="2" id="KW-1133">Transmembrane helix</keyword>
<evidence type="ECO:0000313" key="4">
    <source>
        <dbReference type="Proteomes" id="UP000317171"/>
    </source>
</evidence>
<evidence type="ECO:0000256" key="1">
    <source>
        <dbReference type="SAM" id="MobiDB-lite"/>
    </source>
</evidence>
<name>A0A517RCT3_9PLAN</name>
<sequence>MDIHINQHQRPFTGSSSQIREEGESEATQINQLPDELDETHEEIDEEYLQARIRVFRKRQRVMLGLSIFVILAAFSMNTLDTGKVEVSWFPQLPIPELCGSRAIFGVSCPGCGLTRSFIALADGNLAASFQQNRIGWIMALTLIAQIPYRIYMMRQPPLSVMDLRWPKWFGTLLIAILIGNWLSKALI</sequence>
<feature type="compositionally biased region" description="Polar residues" evidence="1">
    <location>
        <begin position="1"/>
        <end position="18"/>
    </location>
</feature>
<dbReference type="RefSeq" id="WP_145213703.1">
    <property type="nucleotide sequence ID" value="NZ_CP036269.1"/>
</dbReference>
<feature type="transmembrane region" description="Helical" evidence="2">
    <location>
        <begin position="62"/>
        <end position="80"/>
    </location>
</feature>
<feature type="transmembrane region" description="Helical" evidence="2">
    <location>
        <begin position="166"/>
        <end position="184"/>
    </location>
</feature>
<keyword evidence="4" id="KW-1185">Reference proteome</keyword>
<gene>
    <name evidence="3" type="ORF">Pan241w_17530</name>
</gene>
<dbReference type="EMBL" id="CP036269">
    <property type="protein sequence ID" value="QDT41690.1"/>
    <property type="molecule type" value="Genomic_DNA"/>
</dbReference>
<accession>A0A517RCT3</accession>
<organism evidence="3 4">
    <name type="scientific">Gimesia alba</name>
    <dbReference type="NCBI Taxonomy" id="2527973"/>
    <lineage>
        <taxon>Bacteria</taxon>
        <taxon>Pseudomonadati</taxon>
        <taxon>Planctomycetota</taxon>
        <taxon>Planctomycetia</taxon>
        <taxon>Planctomycetales</taxon>
        <taxon>Planctomycetaceae</taxon>
        <taxon>Gimesia</taxon>
    </lineage>
</organism>
<keyword evidence="2" id="KW-0812">Transmembrane</keyword>
<evidence type="ECO:0000313" key="3">
    <source>
        <dbReference type="EMBL" id="QDT41690.1"/>
    </source>
</evidence>